<protein>
    <submittedName>
        <fullName evidence="13">Protein ERGIC-53 isoform X2</fullName>
    </submittedName>
</protein>
<dbReference type="GO" id="GO:0005537">
    <property type="term" value="F:D-mannose binding"/>
    <property type="evidence" value="ECO:0007669"/>
    <property type="project" value="TreeGrafter"/>
</dbReference>
<evidence type="ECO:0000256" key="10">
    <source>
        <dbReference type="SAM" id="SignalP"/>
    </source>
</evidence>
<evidence type="ECO:0000313" key="12">
    <source>
        <dbReference type="Proteomes" id="UP000694843"/>
    </source>
</evidence>
<evidence type="ECO:0000313" key="13">
    <source>
        <dbReference type="RefSeq" id="XP_047738736.1"/>
    </source>
</evidence>
<comment type="subcellular location">
    <subcellularLocation>
        <location evidence="1">Endoplasmic reticulum-Golgi intermediate compartment membrane</location>
        <topology evidence="1">Single-pass type I membrane protein</topology>
    </subcellularLocation>
</comment>
<keyword evidence="7" id="KW-1015">Disulfide bond</keyword>
<gene>
    <name evidence="13" type="primary">LOC108674848</name>
</gene>
<dbReference type="GeneID" id="108674848"/>
<dbReference type="AlphaFoldDB" id="A0A979FQI6"/>
<dbReference type="FunFam" id="2.60.120.200:FF:000028">
    <property type="entry name" value="Blast:Protein ERGIC-53"/>
    <property type="match status" value="1"/>
</dbReference>
<evidence type="ECO:0000256" key="6">
    <source>
        <dbReference type="ARBA" id="ARBA00023136"/>
    </source>
</evidence>
<keyword evidence="3 10" id="KW-0732">Signal</keyword>
<dbReference type="Proteomes" id="UP000694843">
    <property type="component" value="Unplaced"/>
</dbReference>
<dbReference type="InterPro" id="IPR051136">
    <property type="entry name" value="Intracellular_Lectin-GPT"/>
</dbReference>
<evidence type="ECO:0000256" key="7">
    <source>
        <dbReference type="ARBA" id="ARBA00023157"/>
    </source>
</evidence>
<dbReference type="RefSeq" id="XP_047738736.1">
    <property type="nucleotide sequence ID" value="XM_047882780.1"/>
</dbReference>
<keyword evidence="12" id="KW-1185">Reference proteome</keyword>
<keyword evidence="5 9" id="KW-1133">Transmembrane helix</keyword>
<feature type="coiled-coil region" evidence="8">
    <location>
        <begin position="261"/>
        <end position="288"/>
    </location>
</feature>
<feature type="chain" id="PRO_5037883764" evidence="10">
    <location>
        <begin position="24"/>
        <end position="536"/>
    </location>
</feature>
<keyword evidence="2 9" id="KW-0812">Transmembrane</keyword>
<name>A0A979FQI6_HYAAZ</name>
<dbReference type="CTD" id="44679"/>
<dbReference type="InterPro" id="IPR005052">
    <property type="entry name" value="Lectin_leg"/>
</dbReference>
<feature type="domain" description="L-type lectin-like" evidence="11">
    <location>
        <begin position="28"/>
        <end position="251"/>
    </location>
</feature>
<dbReference type="PROSITE" id="PS51328">
    <property type="entry name" value="L_LECTIN_LIKE"/>
    <property type="match status" value="1"/>
</dbReference>
<evidence type="ECO:0000259" key="11">
    <source>
        <dbReference type="PROSITE" id="PS51328"/>
    </source>
</evidence>
<evidence type="ECO:0000256" key="3">
    <source>
        <dbReference type="ARBA" id="ARBA00022729"/>
    </source>
</evidence>
<proteinExistence type="predicted"/>
<dbReference type="GO" id="GO:0006888">
    <property type="term" value="P:endoplasmic reticulum to Golgi vesicle-mediated transport"/>
    <property type="evidence" value="ECO:0007669"/>
    <property type="project" value="TreeGrafter"/>
</dbReference>
<dbReference type="InterPro" id="IPR013320">
    <property type="entry name" value="ConA-like_dom_sf"/>
</dbReference>
<evidence type="ECO:0000256" key="2">
    <source>
        <dbReference type="ARBA" id="ARBA00022692"/>
    </source>
</evidence>
<keyword evidence="8" id="KW-0175">Coiled coil</keyword>
<dbReference type="GO" id="GO:0030134">
    <property type="term" value="C:COPII-coated ER to Golgi transport vesicle"/>
    <property type="evidence" value="ECO:0007669"/>
    <property type="project" value="TreeGrafter"/>
</dbReference>
<dbReference type="PANTHER" id="PTHR12223:SF28">
    <property type="entry name" value="LECTIN, MANNOSE BINDING 1 LIKE"/>
    <property type="match status" value="1"/>
</dbReference>
<accession>A0A979FQI6</accession>
<keyword evidence="6 9" id="KW-0472">Membrane</keyword>
<keyword evidence="4" id="KW-0430">Lectin</keyword>
<evidence type="ECO:0000256" key="4">
    <source>
        <dbReference type="ARBA" id="ARBA00022734"/>
    </source>
</evidence>
<reference evidence="13" key="1">
    <citation type="submission" date="2025-08" db="UniProtKB">
        <authorList>
            <consortium name="RefSeq"/>
        </authorList>
    </citation>
    <scope>IDENTIFICATION</scope>
    <source>
        <tissue evidence="13">Whole organism</tissue>
    </source>
</reference>
<dbReference type="Pfam" id="PF03388">
    <property type="entry name" value="Lectin_leg-like"/>
    <property type="match status" value="1"/>
</dbReference>
<sequence>MSCRRLIVVLCGLIASIPEFSLGQSPHRRFEYKYSFKSPYLAQKDNQVPFWTYSGNAIASSESLRITPSLRSQKGQAWCKQPTSFEWWEVEIVFRINGRGRVGADGLAFWFTTAHGVEGPVFGSSDKWNGLGIFFDSFDNDNKRNNPYVMAMINDGTKAYDHENDGMSQLLGGCLRDFRNKPHPVRAKIEYYKHVLTLMVHNGLTAGDKDYEICTRVEGVHLPTSGYFGLSAATGGLADDHDVLKFLVSSLRSPDELAAAASTDKEQEEQYQREFQQYQEKTQRARDEYVAANPDARKQHVDEDDEYEAADIRELRQIFTGQSQIYDAMRQLNAKMDEIIGRQERTLSLVGAVHSGLAVAGGGVPLPTGGAAPPPPAVGGASPISRFEVDSLINTQRDIAQTAKDVKNMVVDISQKSTQLLNKAGQPVGSAQPVGGAYDMHVTLKELNEGLNHIKHTLSAPGGQQQRGGVVEACPSCLSTWLFVGVALSQLICIIGYMMYRNSSHRSGNLGSDDDPSSDGDGLITRLFSSRHEHFH</sequence>
<evidence type="ECO:0000256" key="8">
    <source>
        <dbReference type="SAM" id="Coils"/>
    </source>
</evidence>
<dbReference type="GO" id="GO:0033116">
    <property type="term" value="C:endoplasmic reticulum-Golgi intermediate compartment membrane"/>
    <property type="evidence" value="ECO:0007669"/>
    <property type="project" value="UniProtKB-SubCell"/>
</dbReference>
<dbReference type="Gene3D" id="2.60.120.200">
    <property type="match status" value="1"/>
</dbReference>
<dbReference type="GO" id="GO:0005789">
    <property type="term" value="C:endoplasmic reticulum membrane"/>
    <property type="evidence" value="ECO:0007669"/>
    <property type="project" value="TreeGrafter"/>
</dbReference>
<dbReference type="CDD" id="cd06902">
    <property type="entry name" value="lectin_ERGIC-53_ERGL"/>
    <property type="match status" value="1"/>
</dbReference>
<dbReference type="GO" id="GO:0000139">
    <property type="term" value="C:Golgi membrane"/>
    <property type="evidence" value="ECO:0007669"/>
    <property type="project" value="TreeGrafter"/>
</dbReference>
<feature type="transmembrane region" description="Helical" evidence="9">
    <location>
        <begin position="481"/>
        <end position="500"/>
    </location>
</feature>
<organism evidence="12 13">
    <name type="scientific">Hyalella azteca</name>
    <name type="common">Amphipod</name>
    <dbReference type="NCBI Taxonomy" id="294128"/>
    <lineage>
        <taxon>Eukaryota</taxon>
        <taxon>Metazoa</taxon>
        <taxon>Ecdysozoa</taxon>
        <taxon>Arthropoda</taxon>
        <taxon>Crustacea</taxon>
        <taxon>Multicrustacea</taxon>
        <taxon>Malacostraca</taxon>
        <taxon>Eumalacostraca</taxon>
        <taxon>Peracarida</taxon>
        <taxon>Amphipoda</taxon>
        <taxon>Senticaudata</taxon>
        <taxon>Talitrida</taxon>
        <taxon>Talitroidea</taxon>
        <taxon>Hyalellidae</taxon>
        <taxon>Hyalella</taxon>
    </lineage>
</organism>
<evidence type="ECO:0000256" key="9">
    <source>
        <dbReference type="SAM" id="Phobius"/>
    </source>
</evidence>
<evidence type="ECO:0000256" key="1">
    <source>
        <dbReference type="ARBA" id="ARBA00004151"/>
    </source>
</evidence>
<feature type="signal peptide" evidence="10">
    <location>
        <begin position="1"/>
        <end position="23"/>
    </location>
</feature>
<dbReference type="PANTHER" id="PTHR12223">
    <property type="entry name" value="VESICULAR MANNOSE-BINDING LECTIN"/>
    <property type="match status" value="1"/>
</dbReference>
<dbReference type="SUPFAM" id="SSF49899">
    <property type="entry name" value="Concanavalin A-like lectins/glucanases"/>
    <property type="match status" value="1"/>
</dbReference>
<evidence type="ECO:0000256" key="5">
    <source>
        <dbReference type="ARBA" id="ARBA00022989"/>
    </source>
</evidence>